<proteinExistence type="predicted"/>
<feature type="transmembrane region" description="Helical" evidence="5">
    <location>
        <begin position="223"/>
        <end position="243"/>
    </location>
</feature>
<dbReference type="InterPro" id="IPR052322">
    <property type="entry name" value="Mito_rRNA_Mtase_NSUN4"/>
</dbReference>
<feature type="domain" description="G-protein coupled receptors family 1 profile" evidence="6">
    <location>
        <begin position="24"/>
        <end position="198"/>
    </location>
</feature>
<evidence type="ECO:0000313" key="7">
    <source>
        <dbReference type="EMBL" id="KAJ1355952.1"/>
    </source>
</evidence>
<keyword evidence="3 5" id="KW-1133">Transmembrane helix</keyword>
<dbReference type="GO" id="GO:0016020">
    <property type="term" value="C:membrane"/>
    <property type="evidence" value="ECO:0007669"/>
    <property type="project" value="UniProtKB-SubCell"/>
</dbReference>
<organism evidence="7 8">
    <name type="scientific">Parelaphostrongylus tenuis</name>
    <name type="common">Meningeal worm</name>
    <dbReference type="NCBI Taxonomy" id="148309"/>
    <lineage>
        <taxon>Eukaryota</taxon>
        <taxon>Metazoa</taxon>
        <taxon>Ecdysozoa</taxon>
        <taxon>Nematoda</taxon>
        <taxon>Chromadorea</taxon>
        <taxon>Rhabditida</taxon>
        <taxon>Rhabditina</taxon>
        <taxon>Rhabditomorpha</taxon>
        <taxon>Strongyloidea</taxon>
        <taxon>Metastrongylidae</taxon>
        <taxon>Parelaphostrongylus</taxon>
    </lineage>
</organism>
<evidence type="ECO:0000256" key="3">
    <source>
        <dbReference type="ARBA" id="ARBA00022989"/>
    </source>
</evidence>
<accession>A0AAD5MCA2</accession>
<reference evidence="7" key="1">
    <citation type="submission" date="2021-06" db="EMBL/GenBank/DDBJ databases">
        <title>Parelaphostrongylus tenuis whole genome reference sequence.</title>
        <authorList>
            <person name="Garwood T.J."/>
            <person name="Larsen P.A."/>
            <person name="Fountain-Jones N.M."/>
            <person name="Garbe J.R."/>
            <person name="Macchietto M.G."/>
            <person name="Kania S.A."/>
            <person name="Gerhold R.W."/>
            <person name="Richards J.E."/>
            <person name="Wolf T.M."/>
        </authorList>
    </citation>
    <scope>NUCLEOTIDE SEQUENCE</scope>
    <source>
        <strain evidence="7">MNPRO001-30</strain>
        <tissue evidence="7">Meninges</tissue>
    </source>
</reference>
<dbReference type="Gene3D" id="1.20.1070.10">
    <property type="entry name" value="Rhodopsin 7-helix transmembrane proteins"/>
    <property type="match status" value="1"/>
</dbReference>
<dbReference type="SUPFAM" id="SSF81321">
    <property type="entry name" value="Family A G protein-coupled receptor-like"/>
    <property type="match status" value="1"/>
</dbReference>
<dbReference type="InterPro" id="IPR019420">
    <property type="entry name" value="7TM_GPCR_serpentine_rcpt_Srbc"/>
</dbReference>
<dbReference type="Pfam" id="PF10316">
    <property type="entry name" value="7TM_GPCR_Srbc"/>
    <property type="match status" value="1"/>
</dbReference>
<dbReference type="InterPro" id="IPR017452">
    <property type="entry name" value="GPCR_Rhodpsn_7TM"/>
</dbReference>
<evidence type="ECO:0000313" key="8">
    <source>
        <dbReference type="Proteomes" id="UP001196413"/>
    </source>
</evidence>
<gene>
    <name evidence="7" type="ORF">KIN20_013553</name>
</gene>
<feature type="transmembrane region" description="Helical" evidence="5">
    <location>
        <begin position="127"/>
        <end position="145"/>
    </location>
</feature>
<comment type="caution">
    <text evidence="7">The sequence shown here is derived from an EMBL/GenBank/DDBJ whole genome shotgun (WGS) entry which is preliminary data.</text>
</comment>
<feature type="transmembrane region" description="Helical" evidence="5">
    <location>
        <begin position="6"/>
        <end position="33"/>
    </location>
</feature>
<comment type="subcellular location">
    <subcellularLocation>
        <location evidence="1">Membrane</location>
    </subcellularLocation>
</comment>
<keyword evidence="2 5" id="KW-0812">Transmembrane</keyword>
<feature type="transmembrane region" description="Helical" evidence="5">
    <location>
        <begin position="45"/>
        <end position="70"/>
    </location>
</feature>
<keyword evidence="8" id="KW-1185">Reference proteome</keyword>
<evidence type="ECO:0000256" key="5">
    <source>
        <dbReference type="SAM" id="Phobius"/>
    </source>
</evidence>
<dbReference type="PANTHER" id="PTHR46955">
    <property type="entry name" value="PROTEIN CBG01349-RELATED"/>
    <property type="match status" value="1"/>
</dbReference>
<evidence type="ECO:0000259" key="6">
    <source>
        <dbReference type="PROSITE" id="PS50262"/>
    </source>
</evidence>
<dbReference type="Proteomes" id="UP001196413">
    <property type="component" value="Unassembled WGS sequence"/>
</dbReference>
<keyword evidence="4 5" id="KW-0472">Membrane</keyword>
<dbReference type="PROSITE" id="PS50262">
    <property type="entry name" value="G_PROTEIN_RECEP_F1_2"/>
    <property type="match status" value="1"/>
</dbReference>
<dbReference type="AlphaFoldDB" id="A0AAD5MCA2"/>
<evidence type="ECO:0000256" key="4">
    <source>
        <dbReference type="ARBA" id="ARBA00023136"/>
    </source>
</evidence>
<feature type="transmembrane region" description="Helical" evidence="5">
    <location>
        <begin position="82"/>
        <end position="107"/>
    </location>
</feature>
<dbReference type="EMBL" id="JAHQIW010002646">
    <property type="protein sequence ID" value="KAJ1355952.1"/>
    <property type="molecule type" value="Genomic_DNA"/>
</dbReference>
<feature type="transmembrane region" description="Helical" evidence="5">
    <location>
        <begin position="255"/>
        <end position="276"/>
    </location>
</feature>
<name>A0AAD5MCA2_PARTN</name>
<protein>
    <recommendedName>
        <fullName evidence="6">G-protein coupled receptors family 1 profile domain-containing protein</fullName>
    </recommendedName>
</protein>
<evidence type="ECO:0000256" key="1">
    <source>
        <dbReference type="ARBA" id="ARBA00004370"/>
    </source>
</evidence>
<dbReference type="PANTHER" id="PTHR46955:SF3">
    <property type="entry name" value="G_PROTEIN_RECEP_F1_2 DOMAIN-CONTAINING PROTEIN"/>
    <property type="match status" value="1"/>
</dbReference>
<feature type="transmembrane region" description="Helical" evidence="5">
    <location>
        <begin position="172"/>
        <end position="192"/>
    </location>
</feature>
<evidence type="ECO:0000256" key="2">
    <source>
        <dbReference type="ARBA" id="ARBA00022692"/>
    </source>
</evidence>
<sequence>MAHNFYYLIVYIIIVSLQFTVIICNGFILFLFNREKSLRQNLSQQVVVLLTITDFIFAVTILPFTVYFIISWNADHLNLSSHYVIISCIPVVAFLKINLTLTISIALERTLALYFPLLFRKLYHHSYALFSLLFGSLLAVLDLVLEFSLSSFKSAPNCAAIGCFLSKTFSSYWGISSMMMGIVVIILTILVFTRLRAIWQNPHPSGVVNSKEKGFTKTNRRSIIILFSSLVSVTLTSVGQGLANMIGFRLANNLGPLNIIGLLCAGACSSVVFISLNKEIRETAKNFIFRKNQTTAVTTMTGTLGG</sequence>